<dbReference type="PANTHER" id="PTHR43722">
    <property type="entry name" value="PROLINE IMINOPEPTIDASE"/>
    <property type="match status" value="1"/>
</dbReference>
<evidence type="ECO:0000256" key="8">
    <source>
        <dbReference type="ARBA" id="ARBA00022670"/>
    </source>
</evidence>
<dbReference type="AlphaFoldDB" id="A4BD54"/>
<accession>A4BD54</accession>
<keyword evidence="9 11" id="KW-0378">Hydrolase</keyword>
<dbReference type="RefSeq" id="WP_008048258.1">
    <property type="nucleotide sequence ID" value="NZ_CH724155.1"/>
</dbReference>
<dbReference type="InterPro" id="IPR005944">
    <property type="entry name" value="Pro_iminopeptidase"/>
</dbReference>
<keyword evidence="16" id="KW-1185">Reference proteome</keyword>
<gene>
    <name evidence="15" type="ORF">MED297_05599</name>
</gene>
<keyword evidence="6 11" id="KW-0031">Aminopeptidase</keyword>
<comment type="catalytic activity">
    <reaction evidence="1 11 13">
        <text>Release of N-terminal proline from a peptide.</text>
        <dbReference type="EC" id="3.4.11.5"/>
    </reaction>
</comment>
<evidence type="ECO:0000256" key="13">
    <source>
        <dbReference type="RuleBase" id="RU003421"/>
    </source>
</evidence>
<dbReference type="HOGENOM" id="CLU_043739_2_2_6"/>
<proteinExistence type="inferred from homology"/>
<dbReference type="SUPFAM" id="SSF53474">
    <property type="entry name" value="alpha/beta-Hydrolases"/>
    <property type="match status" value="1"/>
</dbReference>
<evidence type="ECO:0000256" key="4">
    <source>
        <dbReference type="ARBA" id="ARBA00012568"/>
    </source>
</evidence>
<dbReference type="PANTHER" id="PTHR43722:SF1">
    <property type="entry name" value="PROLINE IMINOPEPTIDASE"/>
    <property type="match status" value="1"/>
</dbReference>
<dbReference type="GO" id="GO:0005737">
    <property type="term" value="C:cytoplasm"/>
    <property type="evidence" value="ECO:0007669"/>
    <property type="project" value="UniProtKB-SubCell"/>
</dbReference>
<name>A4BD54_9GAMM</name>
<dbReference type="Pfam" id="PF00561">
    <property type="entry name" value="Abhydrolase_1"/>
    <property type="match status" value="1"/>
</dbReference>
<feature type="active site" evidence="12">
    <location>
        <position position="265"/>
    </location>
</feature>
<evidence type="ECO:0000256" key="11">
    <source>
        <dbReference type="PIRNR" id="PIRNR006431"/>
    </source>
</evidence>
<dbReference type="GO" id="GO:0004177">
    <property type="term" value="F:aminopeptidase activity"/>
    <property type="evidence" value="ECO:0007669"/>
    <property type="project" value="UniProtKB-UniRule"/>
</dbReference>
<feature type="active site" description="Proton donor" evidence="12">
    <location>
        <position position="293"/>
    </location>
</feature>
<evidence type="ECO:0000256" key="3">
    <source>
        <dbReference type="ARBA" id="ARBA00010088"/>
    </source>
</evidence>
<evidence type="ECO:0000256" key="10">
    <source>
        <dbReference type="ARBA" id="ARBA00029605"/>
    </source>
</evidence>
<keyword evidence="8 11" id="KW-0645">Protease</keyword>
<dbReference type="MEROPS" id="S33.001"/>
<dbReference type="EMBL" id="AAOE01000007">
    <property type="protein sequence ID" value="EAR09798.1"/>
    <property type="molecule type" value="Genomic_DNA"/>
</dbReference>
<evidence type="ECO:0000256" key="6">
    <source>
        <dbReference type="ARBA" id="ARBA00022438"/>
    </source>
</evidence>
<dbReference type="PIRSF" id="PIRSF006431">
    <property type="entry name" value="Pept_S33"/>
    <property type="match status" value="1"/>
</dbReference>
<evidence type="ECO:0000256" key="7">
    <source>
        <dbReference type="ARBA" id="ARBA00022490"/>
    </source>
</evidence>
<feature type="active site" description="Nucleophile" evidence="12">
    <location>
        <position position="110"/>
    </location>
</feature>
<protein>
    <recommendedName>
        <fullName evidence="5 11">Proline iminopeptidase</fullName>
        <shortName evidence="11">PIP</shortName>
        <ecNumber evidence="4 11">3.4.11.5</ecNumber>
    </recommendedName>
    <alternativeName>
        <fullName evidence="10 11">Prolyl aminopeptidase</fullName>
    </alternativeName>
</protein>
<dbReference type="InterPro" id="IPR029058">
    <property type="entry name" value="AB_hydrolase_fold"/>
</dbReference>
<organism evidence="15 16">
    <name type="scientific">Reinekea blandensis MED297</name>
    <dbReference type="NCBI Taxonomy" id="314283"/>
    <lineage>
        <taxon>Bacteria</taxon>
        <taxon>Pseudomonadati</taxon>
        <taxon>Pseudomonadota</taxon>
        <taxon>Gammaproteobacteria</taxon>
        <taxon>Oceanospirillales</taxon>
        <taxon>Saccharospirillaceae</taxon>
        <taxon>Reinekea</taxon>
    </lineage>
</organism>
<dbReference type="Gene3D" id="3.40.50.1820">
    <property type="entry name" value="alpha/beta hydrolase"/>
    <property type="match status" value="1"/>
</dbReference>
<dbReference type="Proteomes" id="UP000005953">
    <property type="component" value="Unassembled WGS sequence"/>
</dbReference>
<dbReference type="NCBIfam" id="TIGR01249">
    <property type="entry name" value="pro_imino_pep_1"/>
    <property type="match status" value="1"/>
</dbReference>
<dbReference type="InterPro" id="IPR002410">
    <property type="entry name" value="Peptidase_S33"/>
</dbReference>
<comment type="similarity">
    <text evidence="3 11 13">Belongs to the peptidase S33 family.</text>
</comment>
<dbReference type="OrthoDB" id="9796770at2"/>
<evidence type="ECO:0000256" key="1">
    <source>
        <dbReference type="ARBA" id="ARBA00001585"/>
    </source>
</evidence>
<keyword evidence="7 11" id="KW-0963">Cytoplasm</keyword>
<evidence type="ECO:0000313" key="16">
    <source>
        <dbReference type="Proteomes" id="UP000005953"/>
    </source>
</evidence>
<reference evidence="15 16" key="1">
    <citation type="submission" date="2006-02" db="EMBL/GenBank/DDBJ databases">
        <authorList>
            <person name="Pinhassi J."/>
            <person name="Pedros-Alio C."/>
            <person name="Ferriera S."/>
            <person name="Johnson J."/>
            <person name="Kravitz S."/>
            <person name="Halpern A."/>
            <person name="Remington K."/>
            <person name="Beeson K."/>
            <person name="Tran B."/>
            <person name="Rogers Y.-H."/>
            <person name="Friedman R."/>
            <person name="Venter J.C."/>
        </authorList>
    </citation>
    <scope>NUCLEOTIDE SEQUENCE [LARGE SCALE GENOMIC DNA]</scope>
    <source>
        <strain evidence="15 16">MED297</strain>
    </source>
</reference>
<dbReference type="GO" id="GO:0006508">
    <property type="term" value="P:proteolysis"/>
    <property type="evidence" value="ECO:0007669"/>
    <property type="project" value="UniProtKB-KW"/>
</dbReference>
<evidence type="ECO:0000313" key="15">
    <source>
        <dbReference type="EMBL" id="EAR09798.1"/>
    </source>
</evidence>
<evidence type="ECO:0000256" key="9">
    <source>
        <dbReference type="ARBA" id="ARBA00022801"/>
    </source>
</evidence>
<evidence type="ECO:0000256" key="12">
    <source>
        <dbReference type="PIRSR" id="PIRSR006431-1"/>
    </source>
</evidence>
<dbReference type="InterPro" id="IPR000073">
    <property type="entry name" value="AB_hydrolase_1"/>
</dbReference>
<dbReference type="STRING" id="314283.MED297_05599"/>
<comment type="caution">
    <text evidence="15">The sequence shown here is derived from an EMBL/GenBank/DDBJ whole genome shotgun (WGS) entry which is preliminary data.</text>
</comment>
<evidence type="ECO:0000259" key="14">
    <source>
        <dbReference type="Pfam" id="PF00561"/>
    </source>
</evidence>
<dbReference type="ESTHER" id="9gamm-a4bd54">
    <property type="family name" value="Proline_iminopeptidase"/>
</dbReference>
<evidence type="ECO:0000256" key="5">
    <source>
        <dbReference type="ARBA" id="ARBA00021843"/>
    </source>
</evidence>
<sequence length="322" mass="36453">MRTLFPEIRPYHTEWLSVGDGHELYLECCGTETGIPVLVVHGGPGAGCSEQMRRFFDPERYHIIIFDQRGAGRSRPHATIENNSTTDILNDIEQIRQHLGIHRWVLFGGSFGATLSLLYAQKHHQHVCGLILRGVFLGRQQDLDWLYRTGAGRFFPEEWQRFQAEVAESDGDDLIDRYYQVLHGPNELARVSAAKAWARWEAAATSFRPSHRSEEYYLATHTALALARISSHFFRHQCFIESDQVLQNVSLLAGIPGYIVHGRYDMVCPPDQAWALAQQWPDAELDLVREGGHSAFDGAMTDVLVRATERLAKRLGSPESEA</sequence>
<dbReference type="PRINTS" id="PR00793">
    <property type="entry name" value="PROAMNOPTASE"/>
</dbReference>
<evidence type="ECO:0000256" key="2">
    <source>
        <dbReference type="ARBA" id="ARBA00004496"/>
    </source>
</evidence>
<dbReference type="EC" id="3.4.11.5" evidence="4 11"/>
<feature type="domain" description="AB hydrolase-1" evidence="14">
    <location>
        <begin position="36"/>
        <end position="297"/>
    </location>
</feature>
<comment type="subcellular location">
    <subcellularLocation>
        <location evidence="2 11">Cytoplasm</location>
    </subcellularLocation>
</comment>